<feature type="region of interest" description="Disordered" evidence="1">
    <location>
        <begin position="329"/>
        <end position="350"/>
    </location>
</feature>
<dbReference type="Proteomes" id="UP000482800">
    <property type="component" value="Unassembled WGS sequence"/>
</dbReference>
<dbReference type="EMBL" id="BLPF01000001">
    <property type="protein sequence ID" value="GFJ76466.1"/>
    <property type="molecule type" value="Genomic_DNA"/>
</dbReference>
<reference evidence="3 4" key="2">
    <citation type="submission" date="2020-03" db="EMBL/GenBank/DDBJ databases">
        <authorList>
            <person name="Ichikawa N."/>
            <person name="Kimura A."/>
            <person name="Kitahashi Y."/>
            <person name="Uohara A."/>
        </authorList>
    </citation>
    <scope>NUCLEOTIDE SEQUENCE [LARGE SCALE GENOMIC DNA]</scope>
    <source>
        <strain evidence="3 4">NBRC 108639</strain>
    </source>
</reference>
<keyword evidence="4" id="KW-1185">Reference proteome</keyword>
<dbReference type="AlphaFoldDB" id="A0A6V8K3B8"/>
<feature type="transmembrane region" description="Helical" evidence="2">
    <location>
        <begin position="12"/>
        <end position="40"/>
    </location>
</feature>
<feature type="transmembrane region" description="Helical" evidence="2">
    <location>
        <begin position="88"/>
        <end position="105"/>
    </location>
</feature>
<feature type="compositionally biased region" description="Polar residues" evidence="1">
    <location>
        <begin position="331"/>
        <end position="342"/>
    </location>
</feature>
<feature type="transmembrane region" description="Helical" evidence="2">
    <location>
        <begin position="52"/>
        <end position="76"/>
    </location>
</feature>
<feature type="region of interest" description="Disordered" evidence="1">
    <location>
        <begin position="146"/>
        <end position="196"/>
    </location>
</feature>
<protein>
    <recommendedName>
        <fullName evidence="5">DUF2637 domain-containing protein</fullName>
    </recommendedName>
</protein>
<keyword evidence="2" id="KW-0472">Membrane</keyword>
<dbReference type="RefSeq" id="WP_173053373.1">
    <property type="nucleotide sequence ID" value="NZ_BAABGO010000050.1"/>
</dbReference>
<evidence type="ECO:0000256" key="2">
    <source>
        <dbReference type="SAM" id="Phobius"/>
    </source>
</evidence>
<name>A0A6V8K3B8_9ACTN</name>
<feature type="transmembrane region" description="Helical" evidence="2">
    <location>
        <begin position="117"/>
        <end position="135"/>
    </location>
</feature>
<comment type="caution">
    <text evidence="3">The sequence shown here is derived from an EMBL/GenBank/DDBJ whole genome shotgun (WGS) entry which is preliminary data.</text>
</comment>
<evidence type="ECO:0000256" key="1">
    <source>
        <dbReference type="SAM" id="MobiDB-lite"/>
    </source>
</evidence>
<sequence length="350" mass="36188">MSKPATGEPRLASVASWAVLAASFGLSATTWVALAVLAGFTGTLSVFDVTLHLAWLMPVAVDGYVVVALVLWMSPVPAPVAAFAKKNTYGAAGIGVLAQGAYHLLHTASTTTEAWRVVLAGIVGVLPPLVAALAVHMRALIRRHSNTTAGTVTPPSSTTTHDTQPSTIDTAPVPASAGTVLPPSTPDSGRPGKAADPNLVPVVIRVSGEQVPTPATVAARITKTHQPERPTDPAPVPARTTPAPQPRPYKTAATTAKLAPSTTDTPVTESDRAQLTLPVVPADVLAKADRVARQYRTEHGTPITAGQLAVRLKVTSDEAAQALAVLDLAENSPTKPTPTVNGNRPKRTAR</sequence>
<keyword evidence="2" id="KW-1133">Transmembrane helix</keyword>
<feature type="region of interest" description="Disordered" evidence="1">
    <location>
        <begin position="223"/>
        <end position="270"/>
    </location>
</feature>
<gene>
    <name evidence="3" type="ORF">Phou_006460</name>
</gene>
<feature type="compositionally biased region" description="Polar residues" evidence="1">
    <location>
        <begin position="146"/>
        <end position="169"/>
    </location>
</feature>
<evidence type="ECO:0008006" key="5">
    <source>
        <dbReference type="Google" id="ProtNLM"/>
    </source>
</evidence>
<evidence type="ECO:0000313" key="4">
    <source>
        <dbReference type="Proteomes" id="UP000482800"/>
    </source>
</evidence>
<proteinExistence type="predicted"/>
<evidence type="ECO:0000313" key="3">
    <source>
        <dbReference type="EMBL" id="GFJ76466.1"/>
    </source>
</evidence>
<keyword evidence="2" id="KW-0812">Transmembrane</keyword>
<reference evidence="3 4" key="1">
    <citation type="submission" date="2020-03" db="EMBL/GenBank/DDBJ databases">
        <title>Whole genome shotgun sequence of Phytohabitans houttuyneae NBRC 108639.</title>
        <authorList>
            <person name="Komaki H."/>
            <person name="Tamura T."/>
        </authorList>
    </citation>
    <scope>NUCLEOTIDE SEQUENCE [LARGE SCALE GENOMIC DNA]</scope>
    <source>
        <strain evidence="3 4">NBRC 108639</strain>
    </source>
</reference>
<organism evidence="3 4">
    <name type="scientific">Phytohabitans houttuyneae</name>
    <dbReference type="NCBI Taxonomy" id="1076126"/>
    <lineage>
        <taxon>Bacteria</taxon>
        <taxon>Bacillati</taxon>
        <taxon>Actinomycetota</taxon>
        <taxon>Actinomycetes</taxon>
        <taxon>Micromonosporales</taxon>
        <taxon>Micromonosporaceae</taxon>
    </lineage>
</organism>
<accession>A0A6V8K3B8</accession>